<evidence type="ECO:0000256" key="2">
    <source>
        <dbReference type="ARBA" id="ARBA00023125"/>
    </source>
</evidence>
<comment type="caution">
    <text evidence="5">The sequence shown here is derived from an EMBL/GenBank/DDBJ whole genome shotgun (WGS) entry which is preliminary data.</text>
</comment>
<evidence type="ECO:0000313" key="6">
    <source>
        <dbReference type="Proteomes" id="UP000249590"/>
    </source>
</evidence>
<evidence type="ECO:0000256" key="3">
    <source>
        <dbReference type="ARBA" id="ARBA00023163"/>
    </source>
</evidence>
<gene>
    <name evidence="5" type="ORF">DLJ53_11365</name>
</gene>
<dbReference type="RefSeq" id="WP_111345234.1">
    <property type="nucleotide sequence ID" value="NZ_JAIWKD010000002.1"/>
</dbReference>
<dbReference type="InterPro" id="IPR020449">
    <property type="entry name" value="Tscrpt_reg_AraC-type_HTH"/>
</dbReference>
<keyword evidence="3" id="KW-0804">Transcription</keyword>
<dbReference type="PANTHER" id="PTHR46796">
    <property type="entry name" value="HTH-TYPE TRANSCRIPTIONAL ACTIVATOR RHAS-RELATED"/>
    <property type="match status" value="1"/>
</dbReference>
<dbReference type="GO" id="GO:0003700">
    <property type="term" value="F:DNA-binding transcription factor activity"/>
    <property type="evidence" value="ECO:0007669"/>
    <property type="project" value="InterPro"/>
</dbReference>
<dbReference type="PROSITE" id="PS00041">
    <property type="entry name" value="HTH_ARAC_FAMILY_1"/>
    <property type="match status" value="1"/>
</dbReference>
<dbReference type="AlphaFoldDB" id="A0A8B2NTZ8"/>
<dbReference type="EMBL" id="QHHQ01000002">
    <property type="protein sequence ID" value="RAI01979.1"/>
    <property type="molecule type" value="Genomic_DNA"/>
</dbReference>
<dbReference type="InterPro" id="IPR050204">
    <property type="entry name" value="AraC_XylS_family_regulators"/>
</dbReference>
<dbReference type="PRINTS" id="PR00032">
    <property type="entry name" value="HTHARAC"/>
</dbReference>
<dbReference type="Gene3D" id="1.10.10.60">
    <property type="entry name" value="Homeodomain-like"/>
    <property type="match status" value="1"/>
</dbReference>
<organism evidence="5 6">
    <name type="scientific">Acuticoccus sediminis</name>
    <dbReference type="NCBI Taxonomy" id="2184697"/>
    <lineage>
        <taxon>Bacteria</taxon>
        <taxon>Pseudomonadati</taxon>
        <taxon>Pseudomonadota</taxon>
        <taxon>Alphaproteobacteria</taxon>
        <taxon>Hyphomicrobiales</taxon>
        <taxon>Amorphaceae</taxon>
        <taxon>Acuticoccus</taxon>
    </lineage>
</organism>
<dbReference type="InterPro" id="IPR018060">
    <property type="entry name" value="HTH_AraC"/>
</dbReference>
<dbReference type="SMART" id="SM00342">
    <property type="entry name" value="HTH_ARAC"/>
    <property type="match status" value="1"/>
</dbReference>
<name>A0A8B2NTZ8_9HYPH</name>
<protein>
    <recommendedName>
        <fullName evidence="4">HTH araC/xylS-type domain-containing protein</fullName>
    </recommendedName>
</protein>
<evidence type="ECO:0000313" key="5">
    <source>
        <dbReference type="EMBL" id="RAI01979.1"/>
    </source>
</evidence>
<evidence type="ECO:0000259" key="4">
    <source>
        <dbReference type="PROSITE" id="PS01124"/>
    </source>
</evidence>
<keyword evidence="2" id="KW-0238">DNA-binding</keyword>
<dbReference type="InterPro" id="IPR018062">
    <property type="entry name" value="HTH_AraC-typ_CS"/>
</dbReference>
<feature type="domain" description="HTH araC/xylS-type" evidence="4">
    <location>
        <begin position="211"/>
        <end position="310"/>
    </location>
</feature>
<dbReference type="Proteomes" id="UP000249590">
    <property type="component" value="Unassembled WGS sequence"/>
</dbReference>
<proteinExistence type="predicted"/>
<accession>A0A8B2NTZ8</accession>
<dbReference type="OrthoDB" id="8004517at2"/>
<evidence type="ECO:0000256" key="1">
    <source>
        <dbReference type="ARBA" id="ARBA00023015"/>
    </source>
</evidence>
<keyword evidence="6" id="KW-1185">Reference proteome</keyword>
<dbReference type="Pfam" id="PF12833">
    <property type="entry name" value="HTH_18"/>
    <property type="match status" value="1"/>
</dbReference>
<dbReference type="InterPro" id="IPR009057">
    <property type="entry name" value="Homeodomain-like_sf"/>
</dbReference>
<sequence>MTDAGPSQRAARSHFTTRPLPAADQFDAWREFNADIIDLLPADGPIASFGVDHRSWNMGGIVLERTQLPGTVERLWRHRTRSYIDHWCVVMARGTGEALISAPSNLSIRSLTQPFEGRGQDEEIIVLYVPRDRFAKNPPSADQDPTIRLSPGCQSILAAHLDSLVHQIDSTPKEAWPPLAEATCALVAACLLQTPDQMAEAERPIFSALRERARRIVNANMASPDFGPDTLARLLFVSRSKLYRLFEPHGGVARFIQHERLAEAHRRLTDETAPNSINDLSADVGFRDHSAFSRAFRTEFGCSPREARDQARAVRLVSTEVQPCDGAWTARHDEAPRTRCTIRGANWRDRS</sequence>
<dbReference type="GO" id="GO:0043565">
    <property type="term" value="F:sequence-specific DNA binding"/>
    <property type="evidence" value="ECO:0007669"/>
    <property type="project" value="InterPro"/>
</dbReference>
<dbReference type="SUPFAM" id="SSF46689">
    <property type="entry name" value="Homeodomain-like"/>
    <property type="match status" value="1"/>
</dbReference>
<keyword evidence="1" id="KW-0805">Transcription regulation</keyword>
<dbReference type="PROSITE" id="PS01124">
    <property type="entry name" value="HTH_ARAC_FAMILY_2"/>
    <property type="match status" value="1"/>
</dbReference>
<dbReference type="PANTHER" id="PTHR46796:SF6">
    <property type="entry name" value="ARAC SUBFAMILY"/>
    <property type="match status" value="1"/>
</dbReference>
<reference evidence="5 6" key="1">
    <citation type="submission" date="2018-05" db="EMBL/GenBank/DDBJ databases">
        <title>Acuticoccus sediminis sp. nov., isolated from deep-sea sediment of Indian Ocean.</title>
        <authorList>
            <person name="Liu X."/>
            <person name="Lai Q."/>
            <person name="Du Y."/>
            <person name="Sun F."/>
            <person name="Zhang X."/>
            <person name="Wang S."/>
            <person name="Shao Z."/>
        </authorList>
    </citation>
    <scope>NUCLEOTIDE SEQUENCE [LARGE SCALE GENOMIC DNA]</scope>
    <source>
        <strain evidence="5 6">PTG4-2</strain>
    </source>
</reference>